<proteinExistence type="predicted"/>
<accession>A0A414X0Y4</accession>
<organism evidence="2 3">
    <name type="scientific">Phocaeicola plebeius</name>
    <dbReference type="NCBI Taxonomy" id="310297"/>
    <lineage>
        <taxon>Bacteria</taxon>
        <taxon>Pseudomonadati</taxon>
        <taxon>Bacteroidota</taxon>
        <taxon>Bacteroidia</taxon>
        <taxon>Bacteroidales</taxon>
        <taxon>Bacteroidaceae</taxon>
        <taxon>Phocaeicola</taxon>
    </lineage>
</organism>
<dbReference type="AlphaFoldDB" id="A0A414X0Y4"/>
<reference evidence="2 3" key="1">
    <citation type="submission" date="2018-08" db="EMBL/GenBank/DDBJ databases">
        <title>A genome reference for cultivated species of the human gut microbiota.</title>
        <authorList>
            <person name="Zou Y."/>
            <person name="Xue W."/>
            <person name="Luo G."/>
        </authorList>
    </citation>
    <scope>NUCLEOTIDE SEQUENCE [LARGE SCALE GENOMIC DNA]</scope>
    <source>
        <strain evidence="2 3">AM17-44</strain>
    </source>
</reference>
<dbReference type="EMBL" id="QRJS01000013">
    <property type="protein sequence ID" value="RHH45784.1"/>
    <property type="molecule type" value="Genomic_DNA"/>
</dbReference>
<dbReference type="Pfam" id="PF20815">
    <property type="entry name" value="GIY_YIG_2"/>
    <property type="match status" value="1"/>
</dbReference>
<feature type="domain" description="GIY-YIG catalytic" evidence="1">
    <location>
        <begin position="125"/>
        <end position="266"/>
    </location>
</feature>
<comment type="caution">
    <text evidence="2">The sequence shown here is derived from an EMBL/GenBank/DDBJ whole genome shotgun (WGS) entry which is preliminary data.</text>
</comment>
<protein>
    <recommendedName>
        <fullName evidence="1">GIY-YIG catalytic domain-containing protein</fullName>
    </recommendedName>
</protein>
<evidence type="ECO:0000259" key="1">
    <source>
        <dbReference type="Pfam" id="PF20815"/>
    </source>
</evidence>
<name>A0A414X0Y4_9BACT</name>
<evidence type="ECO:0000313" key="3">
    <source>
        <dbReference type="Proteomes" id="UP000284998"/>
    </source>
</evidence>
<evidence type="ECO:0000313" key="2">
    <source>
        <dbReference type="EMBL" id="RHH45784.1"/>
    </source>
</evidence>
<dbReference type="Proteomes" id="UP000284998">
    <property type="component" value="Unassembled WGS sequence"/>
</dbReference>
<sequence length="275" mass="31268">MFMNTQKLELIISIIDKYLEYDYKKDVLTAVEAAELLDKAGVLKDSLSRPGKPLRDILRAGYITHAYQLSNGRWFIPHSDGKYEKSIQKPVGVATSQISEEQLMNSSNFLSVKQLNDSDIPDSSGVYVVKIKDIDKLPLTFSKVLKERKHKILYIGISTNSLRRRLWGNELHAKGHGTFFRSLGAILGYLPETGSLLGNRNKRNYKFSAQDSAGIIRWIEDNLEINFIVHSENLEKIEESLIVKYVPLLNLDKNPVKLSELVELRRKCKAVANGY</sequence>
<gene>
    <name evidence="2" type="ORF">DW204_07150</name>
</gene>
<dbReference type="InterPro" id="IPR049311">
    <property type="entry name" value="GIY_YIG_cat"/>
</dbReference>